<dbReference type="OrthoDB" id="424974at2759"/>
<organism evidence="2 3">
    <name type="scientific">Scleroderma citrinum Foug A</name>
    <dbReference type="NCBI Taxonomy" id="1036808"/>
    <lineage>
        <taxon>Eukaryota</taxon>
        <taxon>Fungi</taxon>
        <taxon>Dikarya</taxon>
        <taxon>Basidiomycota</taxon>
        <taxon>Agaricomycotina</taxon>
        <taxon>Agaricomycetes</taxon>
        <taxon>Agaricomycetidae</taxon>
        <taxon>Boletales</taxon>
        <taxon>Sclerodermatineae</taxon>
        <taxon>Sclerodermataceae</taxon>
        <taxon>Scleroderma</taxon>
    </lineage>
</organism>
<evidence type="ECO:0000313" key="2">
    <source>
        <dbReference type="EMBL" id="KIM58533.1"/>
    </source>
</evidence>
<evidence type="ECO:0000256" key="1">
    <source>
        <dbReference type="SAM" id="MobiDB-lite"/>
    </source>
</evidence>
<keyword evidence="3" id="KW-1185">Reference proteome</keyword>
<dbReference type="AlphaFoldDB" id="A0A0C2Z9G1"/>
<gene>
    <name evidence="2" type="ORF">SCLCIDRAFT_27935</name>
</gene>
<proteinExistence type="predicted"/>
<dbReference type="EMBL" id="KN822084">
    <property type="protein sequence ID" value="KIM58533.1"/>
    <property type="molecule type" value="Genomic_DNA"/>
</dbReference>
<feature type="compositionally biased region" description="Polar residues" evidence="1">
    <location>
        <begin position="405"/>
        <end position="425"/>
    </location>
</feature>
<evidence type="ECO:0008006" key="4">
    <source>
        <dbReference type="Google" id="ProtNLM"/>
    </source>
</evidence>
<reference evidence="2 3" key="1">
    <citation type="submission" date="2014-04" db="EMBL/GenBank/DDBJ databases">
        <authorList>
            <consortium name="DOE Joint Genome Institute"/>
            <person name="Kuo A."/>
            <person name="Kohler A."/>
            <person name="Nagy L.G."/>
            <person name="Floudas D."/>
            <person name="Copeland A."/>
            <person name="Barry K.W."/>
            <person name="Cichocki N."/>
            <person name="Veneault-Fourrey C."/>
            <person name="LaButti K."/>
            <person name="Lindquist E.A."/>
            <person name="Lipzen A."/>
            <person name="Lundell T."/>
            <person name="Morin E."/>
            <person name="Murat C."/>
            <person name="Sun H."/>
            <person name="Tunlid A."/>
            <person name="Henrissat B."/>
            <person name="Grigoriev I.V."/>
            <person name="Hibbett D.S."/>
            <person name="Martin F."/>
            <person name="Nordberg H.P."/>
            <person name="Cantor M.N."/>
            <person name="Hua S.X."/>
        </authorList>
    </citation>
    <scope>NUCLEOTIDE SEQUENCE [LARGE SCALE GENOMIC DNA]</scope>
    <source>
        <strain evidence="2 3">Foug A</strain>
    </source>
</reference>
<sequence length="565" mass="63586">MAFTIHCTSLGFIEIVRGGIYPPKKWKDAGFIQSIEYDLWQSLDAGRPLIFNQAYVDCKYPQNPTEHDTVKQQLREFFLVMKWWAMRFARECVTEVSARTLTTDSPSYSIIMELDRKVRGFSIPEPAADFVTAASGTLLAKPQDKVISVAESLGRFFRSNITREVMLLYIHRGYFSQAIIEDPGNPLNSTYSDSFVAAYRASTTILHTFKAQLDAHGSLIARVCPIWTYVFSAAMVFGAIVVRSPRCPMAASATKELRDACTLFSNGAEYSWRAQKALPITTKMSEKAHNALIFAQSEMPYELGRQRTIKKEDEDTDEVAIFEGRTKFVFMRRQTDSSPEGSTKQSVPEEQQQKQSVDQRMSHSYSSDSSGTGWTCSEETQVMTSWDPSYSYATSQSAPVGRQWTVDTSDPYQSTNLPGLSTHPDSQVYHPHMQCYDQLPNVPPLASSTIATSYYDLGSIHTHHHQNSLPSQTQHYDRPPNVPPLASSTAPTSYYELGSAHAHHHQNSLPSLHQYHEPMQQLPPIALAPPELAQLGLVAQESRLDQRWTSFMRESGCFEDFGYTS</sequence>
<dbReference type="InParanoid" id="A0A0C2Z9G1"/>
<dbReference type="HOGENOM" id="CLU_493603_0_0_1"/>
<feature type="region of interest" description="Disordered" evidence="1">
    <location>
        <begin position="333"/>
        <end position="376"/>
    </location>
</feature>
<name>A0A0C2Z9G1_9AGAM</name>
<dbReference type="CDD" id="cd12148">
    <property type="entry name" value="fungal_TF_MHR"/>
    <property type="match status" value="1"/>
</dbReference>
<accession>A0A0C2Z9G1</accession>
<protein>
    <recommendedName>
        <fullName evidence="4">Transcription factor domain-containing protein</fullName>
    </recommendedName>
</protein>
<evidence type="ECO:0000313" key="3">
    <source>
        <dbReference type="Proteomes" id="UP000053989"/>
    </source>
</evidence>
<reference evidence="3" key="2">
    <citation type="submission" date="2015-01" db="EMBL/GenBank/DDBJ databases">
        <title>Evolutionary Origins and Diversification of the Mycorrhizal Mutualists.</title>
        <authorList>
            <consortium name="DOE Joint Genome Institute"/>
            <consortium name="Mycorrhizal Genomics Consortium"/>
            <person name="Kohler A."/>
            <person name="Kuo A."/>
            <person name="Nagy L.G."/>
            <person name="Floudas D."/>
            <person name="Copeland A."/>
            <person name="Barry K.W."/>
            <person name="Cichocki N."/>
            <person name="Veneault-Fourrey C."/>
            <person name="LaButti K."/>
            <person name="Lindquist E.A."/>
            <person name="Lipzen A."/>
            <person name="Lundell T."/>
            <person name="Morin E."/>
            <person name="Murat C."/>
            <person name="Riley R."/>
            <person name="Ohm R."/>
            <person name="Sun H."/>
            <person name="Tunlid A."/>
            <person name="Henrissat B."/>
            <person name="Grigoriev I.V."/>
            <person name="Hibbett D.S."/>
            <person name="Martin F."/>
        </authorList>
    </citation>
    <scope>NUCLEOTIDE SEQUENCE [LARGE SCALE GENOMIC DNA]</scope>
    <source>
        <strain evidence="3">Foug A</strain>
    </source>
</reference>
<feature type="region of interest" description="Disordered" evidence="1">
    <location>
        <begin position="462"/>
        <end position="492"/>
    </location>
</feature>
<feature type="region of interest" description="Disordered" evidence="1">
    <location>
        <begin position="390"/>
        <end position="428"/>
    </location>
</feature>
<feature type="compositionally biased region" description="Polar residues" evidence="1">
    <location>
        <begin position="336"/>
        <end position="359"/>
    </location>
</feature>
<dbReference type="Proteomes" id="UP000053989">
    <property type="component" value="Unassembled WGS sequence"/>
</dbReference>